<dbReference type="AlphaFoldDB" id="A0A0F9YF21"/>
<dbReference type="Pfam" id="PF18765">
    <property type="entry name" value="Polbeta"/>
    <property type="match status" value="1"/>
</dbReference>
<dbReference type="SUPFAM" id="SSF81301">
    <property type="entry name" value="Nucleotidyltransferase"/>
    <property type="match status" value="1"/>
</dbReference>
<dbReference type="InterPro" id="IPR041633">
    <property type="entry name" value="Polbeta"/>
</dbReference>
<evidence type="ECO:0000259" key="1">
    <source>
        <dbReference type="Pfam" id="PF18765"/>
    </source>
</evidence>
<comment type="caution">
    <text evidence="2">The sequence shown here is derived from an EMBL/GenBank/DDBJ whole genome shotgun (WGS) entry which is preliminary data.</text>
</comment>
<proteinExistence type="predicted"/>
<reference evidence="2" key="1">
    <citation type="journal article" date="2015" name="Nature">
        <title>Complex archaea that bridge the gap between prokaryotes and eukaryotes.</title>
        <authorList>
            <person name="Spang A."/>
            <person name="Saw J.H."/>
            <person name="Jorgensen S.L."/>
            <person name="Zaremba-Niedzwiedzka K."/>
            <person name="Martijn J."/>
            <person name="Lind A.E."/>
            <person name="van Eijk R."/>
            <person name="Schleper C."/>
            <person name="Guy L."/>
            <person name="Ettema T.J."/>
        </authorList>
    </citation>
    <scope>NUCLEOTIDE SEQUENCE</scope>
</reference>
<dbReference type="EMBL" id="LAZR01000028">
    <property type="protein sequence ID" value="KKO03089.1"/>
    <property type="molecule type" value="Genomic_DNA"/>
</dbReference>
<evidence type="ECO:0000313" key="2">
    <source>
        <dbReference type="EMBL" id="KKO03089.1"/>
    </source>
</evidence>
<sequence>MTTHEQYGLPISAITALLHVFTQWPAVDSVWLYGSRAKGNFRAGSDIDLTVKGCDLAMEDLLAMENQIDDLLLPWSVDLSLFADIDSDSLREHIERVGIVFYRKLVAGHH</sequence>
<feature type="domain" description="Polymerase beta nucleotidyltransferase" evidence="1">
    <location>
        <begin position="19"/>
        <end position="104"/>
    </location>
</feature>
<accession>A0A0F9YF21</accession>
<gene>
    <name evidence="2" type="ORF">LCGC14_0100100</name>
</gene>
<dbReference type="InterPro" id="IPR043519">
    <property type="entry name" value="NT_sf"/>
</dbReference>
<organism evidence="2">
    <name type="scientific">marine sediment metagenome</name>
    <dbReference type="NCBI Taxonomy" id="412755"/>
    <lineage>
        <taxon>unclassified sequences</taxon>
        <taxon>metagenomes</taxon>
        <taxon>ecological metagenomes</taxon>
    </lineage>
</organism>
<name>A0A0F9YF21_9ZZZZ</name>
<protein>
    <recommendedName>
        <fullName evidence="1">Polymerase beta nucleotidyltransferase domain-containing protein</fullName>
    </recommendedName>
</protein>
<dbReference type="CDD" id="cd05403">
    <property type="entry name" value="NT_KNTase_like"/>
    <property type="match status" value="1"/>
</dbReference>
<dbReference type="Gene3D" id="3.30.460.10">
    <property type="entry name" value="Beta Polymerase, domain 2"/>
    <property type="match status" value="1"/>
</dbReference>